<feature type="transmembrane region" description="Helical" evidence="1">
    <location>
        <begin position="73"/>
        <end position="91"/>
    </location>
</feature>
<keyword evidence="2" id="KW-1185">Reference proteome</keyword>
<evidence type="ECO:0000256" key="1">
    <source>
        <dbReference type="SAM" id="Phobius"/>
    </source>
</evidence>
<organism evidence="2 3">
    <name type="scientific">Panagrolaimus davidi</name>
    <dbReference type="NCBI Taxonomy" id="227884"/>
    <lineage>
        <taxon>Eukaryota</taxon>
        <taxon>Metazoa</taxon>
        <taxon>Ecdysozoa</taxon>
        <taxon>Nematoda</taxon>
        <taxon>Chromadorea</taxon>
        <taxon>Rhabditida</taxon>
        <taxon>Tylenchina</taxon>
        <taxon>Panagrolaimomorpha</taxon>
        <taxon>Panagrolaimoidea</taxon>
        <taxon>Panagrolaimidae</taxon>
        <taxon>Panagrolaimus</taxon>
    </lineage>
</organism>
<feature type="transmembrane region" description="Helical" evidence="1">
    <location>
        <begin position="136"/>
        <end position="162"/>
    </location>
</feature>
<feature type="transmembrane region" description="Helical" evidence="1">
    <location>
        <begin position="97"/>
        <end position="115"/>
    </location>
</feature>
<accession>A0A914QC82</accession>
<reference evidence="3" key="1">
    <citation type="submission" date="2022-11" db="UniProtKB">
        <authorList>
            <consortium name="WormBaseParasite"/>
        </authorList>
    </citation>
    <scope>IDENTIFICATION</scope>
</reference>
<name>A0A914QC82_9BILA</name>
<feature type="transmembrane region" description="Helical" evidence="1">
    <location>
        <begin position="29"/>
        <end position="52"/>
    </location>
</feature>
<keyword evidence="1" id="KW-0812">Transmembrane</keyword>
<proteinExistence type="predicted"/>
<keyword evidence="1" id="KW-0472">Membrane</keyword>
<feature type="transmembrane region" description="Helical" evidence="1">
    <location>
        <begin position="168"/>
        <end position="191"/>
    </location>
</feature>
<protein>
    <submittedName>
        <fullName evidence="3">Uncharacterized protein</fullName>
    </submittedName>
</protein>
<dbReference type="WBParaSite" id="PDA_v2.g28876.t1">
    <property type="protein sequence ID" value="PDA_v2.g28876.t1"/>
    <property type="gene ID" value="PDA_v2.g28876"/>
</dbReference>
<dbReference type="Proteomes" id="UP000887578">
    <property type="component" value="Unplaced"/>
</dbReference>
<dbReference type="AlphaFoldDB" id="A0A914QC82"/>
<sequence length="252" mass="29108">MSVFALGSTLLCRYLLVFPSTTWFTKKRGITFTVTYLVISYGILSILFYPLFNIDEKEAYKMAFKVEPCLQNFIEPGFLFVPYEIAVITLFGGFSMFIGILCFAIALAIYFIYLVKTNISVNSKTFKFSNYLMISAIFQLSISIFFNFIPFSIFMGILAFKIPFTENLMIINFCFLSMHSFLEFLATLYCVTPYRKAVVKMFYYFFRCKNHAIENNLGQISVVISDRQAVAQPRLTNGHQRFRRQPLAALSI</sequence>
<dbReference type="Pfam" id="PF10318">
    <property type="entry name" value="7TM_GPCR_Srh"/>
    <property type="match status" value="1"/>
</dbReference>
<evidence type="ECO:0000313" key="3">
    <source>
        <dbReference type="WBParaSite" id="PDA_v2.g28876.t1"/>
    </source>
</evidence>
<evidence type="ECO:0000313" key="2">
    <source>
        <dbReference type="Proteomes" id="UP000887578"/>
    </source>
</evidence>
<keyword evidence="1" id="KW-1133">Transmembrane helix</keyword>
<dbReference type="InterPro" id="IPR019422">
    <property type="entry name" value="7TM_GPCR_serpentine_rcpt_Srh"/>
</dbReference>